<dbReference type="EMBL" id="CAJVPY010009805">
    <property type="protein sequence ID" value="CAG8712455.1"/>
    <property type="molecule type" value="Genomic_DNA"/>
</dbReference>
<gene>
    <name evidence="2" type="ORF">DERYTH_LOCUS13690</name>
</gene>
<sequence>MSQNFYPDLSGSNYEIAKSLALIRLNHVLFYFGVELYPINIKEEEILNSRQEAPNPRSDDEHISILEDNQQDNPDPHQQEIPDSRQETPTPNSHSDQDNQNSRNIYNHSTFNNCTFNNYYYS</sequence>
<dbReference type="OrthoDB" id="2472289at2759"/>
<name>A0A9N9HYJ4_9GLOM</name>
<dbReference type="Proteomes" id="UP000789405">
    <property type="component" value="Unassembled WGS sequence"/>
</dbReference>
<proteinExistence type="predicted"/>
<accession>A0A9N9HYJ4</accession>
<evidence type="ECO:0000313" key="3">
    <source>
        <dbReference type="Proteomes" id="UP000789405"/>
    </source>
</evidence>
<feature type="compositionally biased region" description="Basic and acidic residues" evidence="1">
    <location>
        <begin position="74"/>
        <end position="86"/>
    </location>
</feature>
<evidence type="ECO:0000256" key="1">
    <source>
        <dbReference type="SAM" id="MobiDB-lite"/>
    </source>
</evidence>
<feature type="region of interest" description="Disordered" evidence="1">
    <location>
        <begin position="49"/>
        <end position="108"/>
    </location>
</feature>
<keyword evidence="3" id="KW-1185">Reference proteome</keyword>
<feature type="compositionally biased region" description="Polar residues" evidence="1">
    <location>
        <begin position="87"/>
        <end position="108"/>
    </location>
</feature>
<reference evidence="2" key="1">
    <citation type="submission" date="2021-06" db="EMBL/GenBank/DDBJ databases">
        <authorList>
            <person name="Kallberg Y."/>
            <person name="Tangrot J."/>
            <person name="Rosling A."/>
        </authorList>
    </citation>
    <scope>NUCLEOTIDE SEQUENCE</scope>
    <source>
        <strain evidence="2">MA453B</strain>
    </source>
</reference>
<dbReference type="AlphaFoldDB" id="A0A9N9HYJ4"/>
<organism evidence="2 3">
    <name type="scientific">Dentiscutata erythropus</name>
    <dbReference type="NCBI Taxonomy" id="1348616"/>
    <lineage>
        <taxon>Eukaryota</taxon>
        <taxon>Fungi</taxon>
        <taxon>Fungi incertae sedis</taxon>
        <taxon>Mucoromycota</taxon>
        <taxon>Glomeromycotina</taxon>
        <taxon>Glomeromycetes</taxon>
        <taxon>Diversisporales</taxon>
        <taxon>Gigasporaceae</taxon>
        <taxon>Dentiscutata</taxon>
    </lineage>
</organism>
<evidence type="ECO:0000313" key="2">
    <source>
        <dbReference type="EMBL" id="CAG8712455.1"/>
    </source>
</evidence>
<protein>
    <submittedName>
        <fullName evidence="2">1872_t:CDS:1</fullName>
    </submittedName>
</protein>
<comment type="caution">
    <text evidence="2">The sequence shown here is derived from an EMBL/GenBank/DDBJ whole genome shotgun (WGS) entry which is preliminary data.</text>
</comment>